<comment type="caution">
    <text evidence="1">The sequence shown here is derived from an EMBL/GenBank/DDBJ whole genome shotgun (WGS) entry which is preliminary data.</text>
</comment>
<dbReference type="SUPFAM" id="SSF53756">
    <property type="entry name" value="UDP-Glycosyltransferase/glycogen phosphorylase"/>
    <property type="match status" value="1"/>
</dbReference>
<name>S2EKS9_9ARCH</name>
<evidence type="ECO:0000313" key="2">
    <source>
        <dbReference type="Proteomes" id="UP000014065"/>
    </source>
</evidence>
<organism evidence="1 2">
    <name type="scientific">Candidatus Nitrosarchaeum limnium BG20</name>
    <dbReference type="NCBI Taxonomy" id="859192"/>
    <lineage>
        <taxon>Archaea</taxon>
        <taxon>Nitrososphaerota</taxon>
        <taxon>Nitrososphaeria</taxon>
        <taxon>Nitrosopumilales</taxon>
        <taxon>Nitrosopumilaceae</taxon>
        <taxon>Nitrosarchaeum</taxon>
    </lineage>
</organism>
<dbReference type="AlphaFoldDB" id="S2EKS9"/>
<evidence type="ECO:0000313" key="1">
    <source>
        <dbReference type="EMBL" id="EPA05252.1"/>
    </source>
</evidence>
<accession>S2EKS9</accession>
<protein>
    <recommendedName>
        <fullName evidence="3">Capsule polysaccharide biosynthesis protein</fullName>
    </recommendedName>
</protein>
<gene>
    <name evidence="1" type="ORF">BG20_I0203</name>
</gene>
<dbReference type="EMBL" id="AHJG01000197">
    <property type="protein sequence ID" value="EPA05252.1"/>
    <property type="molecule type" value="Genomic_DNA"/>
</dbReference>
<reference evidence="1 2" key="1">
    <citation type="journal article" date="2012" name="J. Bacteriol.">
        <title>Genome Sequence of "Candidatus Nitrosoarchaeum limnia" BG20, a Low-Salinity Ammonia-Oxidizing Archaeon from the San Francisco Bay Estuary.</title>
        <authorList>
            <person name="Mosier A.C."/>
            <person name="Allen E.E."/>
            <person name="Kim M."/>
            <person name="Ferriera S."/>
            <person name="Francis C.A."/>
        </authorList>
    </citation>
    <scope>NUCLEOTIDE SEQUENCE [LARGE SCALE GENOMIC DNA]</scope>
    <source>
        <strain evidence="1 2">BG20</strain>
    </source>
</reference>
<dbReference type="Proteomes" id="UP000014065">
    <property type="component" value="Unassembled WGS sequence"/>
</dbReference>
<evidence type="ECO:0008006" key="3">
    <source>
        <dbReference type="Google" id="ProtNLM"/>
    </source>
</evidence>
<keyword evidence="2" id="KW-1185">Reference proteome</keyword>
<proteinExistence type="predicted"/>
<sequence>MLFLEFDVGKYSEILKNLQDYDGQILLLNRRRPAFYNVNTIHLLQKLNCKILNTKNITNSDSKLIEKLSEKYIKIITTIWENDSIFDEIFSLEGFSYWGFIKTPLLESYKNRMNEYVRTIFASKIIINNFDIRCIVSLNVVGETEKIVLGVNKNKINSILLEHAYANYVPEISRYDIFSMYSLFKDKIAVWGDTQKQYLIKQHNLDEKRILNVGSPRHDIFFMKEKSKQKQRILLLTIHPISNISGQSTVDLYIKFEKLIINFCKIIKKIPNLQLIVKLHPSQIPHNVQILNLFKKIDSKIPVFLNKSILDLLLECDTLVNISPEGYDPSTVMMEALILKIPVMNVILDNSLYDFQYVKDNAILNVLDPLEIEKNLHGILFDESIRNNLIKNGQKHIDNYLVNHGTASIFFTNILKSF</sequence>